<dbReference type="InterPro" id="IPR004360">
    <property type="entry name" value="Glyas_Fos-R_dOase_dom"/>
</dbReference>
<feature type="domain" description="VOC" evidence="1">
    <location>
        <begin position="28"/>
        <end position="149"/>
    </location>
</feature>
<dbReference type="EMBL" id="JAZHYP010000001">
    <property type="protein sequence ID" value="MEN3322824.1"/>
    <property type="molecule type" value="Genomic_DNA"/>
</dbReference>
<sequence>MKKIILFLFLTHIYMVSISQNKSDFSVVFNHVALSVKDLNQSAEFYMNTLNLKEITNKTKKASRRWLSLSEGKELHLISDYEGEITVTKAVHMAVTTSNFDSFLKKLKSMNITYSDWPGTPNTVNIRADGIKQVFFQDPNGYWIEVNSVGQNN</sequence>
<dbReference type="SUPFAM" id="SSF54593">
    <property type="entry name" value="Glyoxalase/Bleomycin resistance protein/Dihydroxybiphenyl dioxygenase"/>
    <property type="match status" value="1"/>
</dbReference>
<dbReference type="InterPro" id="IPR037523">
    <property type="entry name" value="VOC_core"/>
</dbReference>
<dbReference type="Gene3D" id="3.10.180.10">
    <property type="entry name" value="2,3-Dihydroxybiphenyl 1,2-Dioxygenase, domain 1"/>
    <property type="match status" value="1"/>
</dbReference>
<evidence type="ECO:0000259" key="1">
    <source>
        <dbReference type="PROSITE" id="PS51819"/>
    </source>
</evidence>
<accession>A0ABV0A6Z2</accession>
<comment type="caution">
    <text evidence="2">The sequence shown here is derived from an EMBL/GenBank/DDBJ whole genome shotgun (WGS) entry which is preliminary data.</text>
</comment>
<name>A0ABV0A6Z2_9FLAO</name>
<dbReference type="Pfam" id="PF00903">
    <property type="entry name" value="Glyoxalase"/>
    <property type="match status" value="1"/>
</dbReference>
<proteinExistence type="predicted"/>
<evidence type="ECO:0000313" key="3">
    <source>
        <dbReference type="Proteomes" id="UP001416393"/>
    </source>
</evidence>
<dbReference type="InterPro" id="IPR051332">
    <property type="entry name" value="Fosfomycin_Res_Enzymes"/>
</dbReference>
<dbReference type="PANTHER" id="PTHR36113:SF1">
    <property type="entry name" value="GLYOXALASE_BLEOMYCIN RESISTANCE PROTEIN_DIOXYGENASE"/>
    <property type="match status" value="1"/>
</dbReference>
<dbReference type="InterPro" id="IPR029068">
    <property type="entry name" value="Glyas_Bleomycin-R_OHBP_Dase"/>
</dbReference>
<dbReference type="PROSITE" id="PS51819">
    <property type="entry name" value="VOC"/>
    <property type="match status" value="1"/>
</dbReference>
<protein>
    <submittedName>
        <fullName evidence="2">VOC family protein</fullName>
    </submittedName>
</protein>
<reference evidence="2 3" key="1">
    <citation type="submission" date="2024-01" db="EMBL/GenBank/DDBJ databases">
        <title>Mariniflexile litorale sp. nov., isolated from the shallow sediments of the Sea of Japan.</title>
        <authorList>
            <person name="Romanenko L."/>
            <person name="Bystritskaya E."/>
            <person name="Isaeva M."/>
        </authorList>
    </citation>
    <scope>NUCLEOTIDE SEQUENCE [LARGE SCALE GENOMIC DNA]</scope>
    <source>
        <strain evidence="2 3">KCTC 32427</strain>
    </source>
</reference>
<dbReference type="RefSeq" id="WP_346240363.1">
    <property type="nucleotide sequence ID" value="NZ_JAZHYP010000001.1"/>
</dbReference>
<gene>
    <name evidence="2" type="ORF">VP395_03730</name>
</gene>
<organism evidence="2 3">
    <name type="scientific">Mariniflexile soesokkakense</name>
    <dbReference type="NCBI Taxonomy" id="1343160"/>
    <lineage>
        <taxon>Bacteria</taxon>
        <taxon>Pseudomonadati</taxon>
        <taxon>Bacteroidota</taxon>
        <taxon>Flavobacteriia</taxon>
        <taxon>Flavobacteriales</taxon>
        <taxon>Flavobacteriaceae</taxon>
        <taxon>Mariniflexile</taxon>
    </lineage>
</organism>
<dbReference type="PANTHER" id="PTHR36113">
    <property type="entry name" value="LYASE, PUTATIVE-RELATED-RELATED"/>
    <property type="match status" value="1"/>
</dbReference>
<dbReference type="Proteomes" id="UP001416393">
    <property type="component" value="Unassembled WGS sequence"/>
</dbReference>
<evidence type="ECO:0000313" key="2">
    <source>
        <dbReference type="EMBL" id="MEN3322824.1"/>
    </source>
</evidence>
<keyword evidence="3" id="KW-1185">Reference proteome</keyword>